<accession>A0ABC9TVI3</accession>
<evidence type="ECO:0000313" key="1">
    <source>
        <dbReference type="EMBL" id="ERI75646.1"/>
    </source>
</evidence>
<dbReference type="EMBL" id="AWSU01000240">
    <property type="protein sequence ID" value="ERI75646.1"/>
    <property type="molecule type" value="Genomic_DNA"/>
</dbReference>
<protein>
    <submittedName>
        <fullName evidence="1">Uncharacterized protein</fullName>
    </submittedName>
</protein>
<dbReference type="Proteomes" id="UP000016491">
    <property type="component" value="Unassembled WGS sequence"/>
</dbReference>
<dbReference type="AlphaFoldDB" id="A0ABC9TVI3"/>
<name>A0ABC9TVI3_CLOSY</name>
<reference evidence="1 2" key="1">
    <citation type="submission" date="2013-07" db="EMBL/GenBank/DDBJ databases">
        <authorList>
            <person name="Weinstock G."/>
            <person name="Sodergren E."/>
            <person name="Wylie T."/>
            <person name="Fulton L."/>
            <person name="Fulton R."/>
            <person name="Fronick C."/>
            <person name="O'Laughlin M."/>
            <person name="Godfrey J."/>
            <person name="Miner T."/>
            <person name="Herter B."/>
            <person name="Appelbaum E."/>
            <person name="Cordes M."/>
            <person name="Lek S."/>
            <person name="Wollam A."/>
            <person name="Pepin K.H."/>
            <person name="Palsikar V.B."/>
            <person name="Mitreva M."/>
            <person name="Wilson R.K."/>
        </authorList>
    </citation>
    <scope>NUCLEOTIDE SEQUENCE [LARGE SCALE GENOMIC DNA]</scope>
    <source>
        <strain evidence="1 2">ATCC 14940</strain>
    </source>
</reference>
<comment type="caution">
    <text evidence="1">The sequence shown here is derived from an EMBL/GenBank/DDBJ whole genome shotgun (WGS) entry which is preliminary data.</text>
</comment>
<evidence type="ECO:0000313" key="2">
    <source>
        <dbReference type="Proteomes" id="UP000016491"/>
    </source>
</evidence>
<gene>
    <name evidence="1" type="ORF">CLOSYM_03112</name>
</gene>
<organism evidence="1 2">
    <name type="scientific">[Clostridium] symbiosum ATCC 14940</name>
    <dbReference type="NCBI Taxonomy" id="411472"/>
    <lineage>
        <taxon>Bacteria</taxon>
        <taxon>Bacillati</taxon>
        <taxon>Bacillota</taxon>
        <taxon>Clostridia</taxon>
        <taxon>Lachnospirales</taxon>
        <taxon>Lachnospiraceae</taxon>
        <taxon>Otoolea</taxon>
    </lineage>
</organism>
<sequence length="53" mass="6232">MGVPPFLPIYKQFTTDAGELSWFDTKEEKSFTNVLPVYDITFYTNIIKLRNQN</sequence>
<proteinExistence type="predicted"/>